<organism evidence="2 3">
    <name type="scientific">Candidatus Taylorbacteria bacterium CG11_big_fil_rev_8_21_14_0_20_46_11</name>
    <dbReference type="NCBI Taxonomy" id="1975025"/>
    <lineage>
        <taxon>Bacteria</taxon>
        <taxon>Candidatus Tayloriibacteriota</taxon>
    </lineage>
</organism>
<protein>
    <submittedName>
        <fullName evidence="2">Four helix bundle protein</fullName>
    </submittedName>
</protein>
<feature type="domain" description="bAvd-like" evidence="1">
    <location>
        <begin position="14"/>
        <end position="111"/>
    </location>
</feature>
<dbReference type="SUPFAM" id="SSF158446">
    <property type="entry name" value="IVS-encoded protein-like"/>
    <property type="match status" value="1"/>
</dbReference>
<accession>A0A2H0KB38</accession>
<proteinExistence type="predicted"/>
<name>A0A2H0KB38_9BACT</name>
<reference evidence="2 3" key="1">
    <citation type="submission" date="2017-09" db="EMBL/GenBank/DDBJ databases">
        <title>Depth-based differentiation of microbial function through sediment-hosted aquifers and enrichment of novel symbionts in the deep terrestrial subsurface.</title>
        <authorList>
            <person name="Probst A.J."/>
            <person name="Ladd B."/>
            <person name="Jarett J.K."/>
            <person name="Geller-Mcgrath D.E."/>
            <person name="Sieber C.M."/>
            <person name="Emerson J.B."/>
            <person name="Anantharaman K."/>
            <person name="Thomas B.C."/>
            <person name="Malmstrom R."/>
            <person name="Stieglmeier M."/>
            <person name="Klingl A."/>
            <person name="Woyke T."/>
            <person name="Ryan C.M."/>
            <person name="Banfield J.F."/>
        </authorList>
    </citation>
    <scope>NUCLEOTIDE SEQUENCE [LARGE SCALE GENOMIC DNA]</scope>
    <source>
        <strain evidence="2">CG11_big_fil_rev_8_21_14_0_20_46_11</strain>
    </source>
</reference>
<dbReference type="CDD" id="cd16376">
    <property type="entry name" value="Avd_like"/>
    <property type="match status" value="1"/>
</dbReference>
<dbReference type="InterPro" id="IPR036583">
    <property type="entry name" value="23S_rRNA_IVS_sf"/>
</dbReference>
<dbReference type="Pfam" id="PF22296">
    <property type="entry name" value="bAvd"/>
    <property type="match status" value="1"/>
</dbReference>
<dbReference type="AlphaFoldDB" id="A0A2H0KB38"/>
<dbReference type="EMBL" id="PCVG01000051">
    <property type="protein sequence ID" value="PIQ68449.1"/>
    <property type="molecule type" value="Genomic_DNA"/>
</dbReference>
<sequence length="113" mass="13422">MATYNHLPVYKASYDLLVELFRFTKDFNREYKYTLGESIKKETVEMITNIYRANSSYSKGEIIQSARENIEVIRLFLRLLKDLKQVNLKKFVFLNEKIESVSKQLSAWQRSSI</sequence>
<evidence type="ECO:0000313" key="2">
    <source>
        <dbReference type="EMBL" id="PIQ68449.1"/>
    </source>
</evidence>
<gene>
    <name evidence="2" type="ORF">COV91_04030</name>
</gene>
<evidence type="ECO:0000259" key="1">
    <source>
        <dbReference type="Pfam" id="PF22296"/>
    </source>
</evidence>
<dbReference type="Gene3D" id="1.20.1440.60">
    <property type="entry name" value="23S rRNA-intervening sequence"/>
    <property type="match status" value="1"/>
</dbReference>
<evidence type="ECO:0000313" key="3">
    <source>
        <dbReference type="Proteomes" id="UP000229342"/>
    </source>
</evidence>
<dbReference type="InterPro" id="IPR055360">
    <property type="entry name" value="bAvd"/>
</dbReference>
<comment type="caution">
    <text evidence="2">The sequence shown here is derived from an EMBL/GenBank/DDBJ whole genome shotgun (WGS) entry which is preliminary data.</text>
</comment>
<dbReference type="Proteomes" id="UP000229342">
    <property type="component" value="Unassembled WGS sequence"/>
</dbReference>